<dbReference type="AlphaFoldDB" id="A0A0N0V4J8"/>
<dbReference type="Proteomes" id="UP000037904">
    <property type="component" value="Unassembled WGS sequence"/>
</dbReference>
<feature type="domain" description="AMP-dependent synthetase/ligase" evidence="2">
    <location>
        <begin position="26"/>
        <end position="335"/>
    </location>
</feature>
<dbReference type="PANTHER" id="PTHR43201:SF8">
    <property type="entry name" value="ACYL-COA SYNTHETASE FAMILY MEMBER 3"/>
    <property type="match status" value="1"/>
</dbReference>
<evidence type="ECO:0000259" key="2">
    <source>
        <dbReference type="Pfam" id="PF00501"/>
    </source>
</evidence>
<name>A0A0N0V4J8_FUSLA</name>
<dbReference type="PANTHER" id="PTHR43201">
    <property type="entry name" value="ACYL-COA SYNTHETASE"/>
    <property type="match status" value="1"/>
</dbReference>
<proteinExistence type="inferred from homology"/>
<dbReference type="Gene3D" id="3.40.50.12780">
    <property type="entry name" value="N-terminal domain of ligase-like"/>
    <property type="match status" value="1"/>
</dbReference>
<dbReference type="SUPFAM" id="SSF56801">
    <property type="entry name" value="Acetyl-CoA synthetase-like"/>
    <property type="match status" value="1"/>
</dbReference>
<reference evidence="3 4" key="1">
    <citation type="submission" date="2015-04" db="EMBL/GenBank/DDBJ databases">
        <title>The draft genome sequence of Fusarium langsethiae, a T-2/HT-2 mycotoxin producer.</title>
        <authorList>
            <person name="Lysoe E."/>
            <person name="Divon H.H."/>
            <person name="Terzi V."/>
            <person name="Orru L."/>
            <person name="Lamontanara A."/>
            <person name="Kolseth A.-K."/>
            <person name="Frandsen R.J."/>
            <person name="Nielsen K."/>
            <person name="Thrane U."/>
        </authorList>
    </citation>
    <scope>NUCLEOTIDE SEQUENCE [LARGE SCALE GENOMIC DNA]</scope>
    <source>
        <strain evidence="3 4">Fl201059</strain>
    </source>
</reference>
<gene>
    <name evidence="3" type="ORF">FLAG1_11940</name>
</gene>
<dbReference type="GO" id="GO:0006631">
    <property type="term" value="P:fatty acid metabolic process"/>
    <property type="evidence" value="ECO:0007669"/>
    <property type="project" value="TreeGrafter"/>
</dbReference>
<protein>
    <recommendedName>
        <fullName evidence="2">AMP-dependent synthetase/ligase domain-containing protein</fullName>
    </recommendedName>
</protein>
<evidence type="ECO:0000256" key="1">
    <source>
        <dbReference type="ARBA" id="ARBA00006432"/>
    </source>
</evidence>
<dbReference type="EMBL" id="JXCE01001203">
    <property type="protein sequence ID" value="KPA35361.1"/>
    <property type="molecule type" value="Genomic_DNA"/>
</dbReference>
<keyword evidence="4" id="KW-1185">Reference proteome</keyword>
<comment type="caution">
    <text evidence="3">The sequence shown here is derived from an EMBL/GenBank/DDBJ whole genome shotgun (WGS) entry which is preliminary data.</text>
</comment>
<dbReference type="GO" id="GO:0031956">
    <property type="term" value="F:medium-chain fatty acid-CoA ligase activity"/>
    <property type="evidence" value="ECO:0007669"/>
    <property type="project" value="TreeGrafter"/>
</dbReference>
<organism evidence="3 4">
    <name type="scientific">Fusarium langsethiae</name>
    <dbReference type="NCBI Taxonomy" id="179993"/>
    <lineage>
        <taxon>Eukaryota</taxon>
        <taxon>Fungi</taxon>
        <taxon>Dikarya</taxon>
        <taxon>Ascomycota</taxon>
        <taxon>Pezizomycotina</taxon>
        <taxon>Sordariomycetes</taxon>
        <taxon>Hypocreomycetidae</taxon>
        <taxon>Hypocreales</taxon>
        <taxon>Nectriaceae</taxon>
        <taxon>Fusarium</taxon>
    </lineage>
</organism>
<dbReference type="Pfam" id="PF23562">
    <property type="entry name" value="AMP-binding_C_3"/>
    <property type="match status" value="1"/>
</dbReference>
<comment type="similarity">
    <text evidence="1">Belongs to the ATP-dependent AMP-binding enzyme family.</text>
</comment>
<dbReference type="InterPro" id="IPR042099">
    <property type="entry name" value="ANL_N_sf"/>
</dbReference>
<dbReference type="Pfam" id="PF00501">
    <property type="entry name" value="AMP-binding"/>
    <property type="match status" value="1"/>
</dbReference>
<dbReference type="OrthoDB" id="429813at2759"/>
<accession>A0A0N0V4J8</accession>
<evidence type="ECO:0000313" key="4">
    <source>
        <dbReference type="Proteomes" id="UP000037904"/>
    </source>
</evidence>
<dbReference type="InterPro" id="IPR000873">
    <property type="entry name" value="AMP-dep_synth/lig_dom"/>
</dbReference>
<evidence type="ECO:0000313" key="3">
    <source>
        <dbReference type="EMBL" id="KPA35361.1"/>
    </source>
</evidence>
<sequence>MSSFITPVSELQASTKKHPHTAVLKVPQQSPTGVTFKDITFSQFQKDVELSARYWKDKLSKLRVQDRAVVGLWLKGYAYSDAVHIWGLNWAGYIPQLVSLRMTDPSVVYDLLAQTEAAALVYEPSFKDLLQTSPLPTFPAADILSGGELEKLPPVPAWHPNDADDVLFIFHTSGSMSGIPKLVPLTAKWLDCMLKLSGLWRDKGYSARDHMVFLHIGSFCHLGATNMLWVAVREGSCIALPSIMPQPAPEIHHLLDKHGLSSLVLFPPFLSTLLREARKNTSLLASLKKADFIGYCGLEPDPTDMAWVRSQGLHVLNAFGSTEVGMMMISSAKDNTDELEMVPGTKCELIPIGEKLESGEELLELVVPPEAPNCPVPNLRDADGKFHTGDLFIEVRPGKYVCKGRNDNWIKMEVSLRCDTVSIENNVMETCGDDLVSAVVVVGVGRPCPTIIIEPRNESLHSSDEVNAEDAAQKLKEEILRRITPFHQRRYMHERVDHTQYIVVVPQGTLPRTTTKGNVRRKEAEKAFAPVLDAVYAK</sequence>